<dbReference type="GO" id="GO:0016075">
    <property type="term" value="P:rRNA catabolic process"/>
    <property type="evidence" value="ECO:0007669"/>
    <property type="project" value="TreeGrafter"/>
</dbReference>
<accession>A0A258FVX6</accession>
<dbReference type="SUPFAM" id="SSF50118">
    <property type="entry name" value="Cell growth inhibitor/plasmid maintenance toxic component"/>
    <property type="match status" value="1"/>
</dbReference>
<dbReference type="AlphaFoldDB" id="A0A258FVX6"/>
<dbReference type="GO" id="GO:0004521">
    <property type="term" value="F:RNA endonuclease activity"/>
    <property type="evidence" value="ECO:0007669"/>
    <property type="project" value="TreeGrafter"/>
</dbReference>
<organism evidence="1 2">
    <name type="scientific">Brevundimonas subvibrioides</name>
    <dbReference type="NCBI Taxonomy" id="74313"/>
    <lineage>
        <taxon>Bacteria</taxon>
        <taxon>Pseudomonadati</taxon>
        <taxon>Pseudomonadota</taxon>
        <taxon>Alphaproteobacteria</taxon>
        <taxon>Caulobacterales</taxon>
        <taxon>Caulobacteraceae</taxon>
        <taxon>Brevundimonas</taxon>
    </lineage>
</organism>
<dbReference type="InterPro" id="IPR003477">
    <property type="entry name" value="PemK-like"/>
</dbReference>
<dbReference type="Proteomes" id="UP000215595">
    <property type="component" value="Unassembled WGS sequence"/>
</dbReference>
<dbReference type="PANTHER" id="PTHR33988">
    <property type="entry name" value="ENDORIBONUCLEASE MAZF-RELATED"/>
    <property type="match status" value="1"/>
</dbReference>
<protein>
    <recommendedName>
        <fullName evidence="3">Growth inhibitor PemK</fullName>
    </recommendedName>
</protein>
<sequence length="108" mass="11741">MNRGDVVTAVLPREQGKPRPVVIVQSDTLTGSNTVIICPLTSRVEFQAPHRPQIEPSEANGLRSTSLAMTDKLQATPRDRCGFVIGRLEDGDLSLIEAGIVFVLGMQR</sequence>
<dbReference type="InterPro" id="IPR011067">
    <property type="entry name" value="Plasmid_toxin/cell-grow_inhib"/>
</dbReference>
<proteinExistence type="predicted"/>
<evidence type="ECO:0008006" key="3">
    <source>
        <dbReference type="Google" id="ProtNLM"/>
    </source>
</evidence>
<comment type="caution">
    <text evidence="1">The sequence shown here is derived from an EMBL/GenBank/DDBJ whole genome shotgun (WGS) entry which is preliminary data.</text>
</comment>
<dbReference type="GO" id="GO:0006402">
    <property type="term" value="P:mRNA catabolic process"/>
    <property type="evidence" value="ECO:0007669"/>
    <property type="project" value="TreeGrafter"/>
</dbReference>
<dbReference type="GO" id="GO:0003677">
    <property type="term" value="F:DNA binding"/>
    <property type="evidence" value="ECO:0007669"/>
    <property type="project" value="InterPro"/>
</dbReference>
<gene>
    <name evidence="1" type="ORF">B7Z01_00885</name>
</gene>
<dbReference type="Gene3D" id="2.30.30.110">
    <property type="match status" value="1"/>
</dbReference>
<evidence type="ECO:0000313" key="1">
    <source>
        <dbReference type="EMBL" id="OYX35902.1"/>
    </source>
</evidence>
<dbReference type="Pfam" id="PF02452">
    <property type="entry name" value="PemK_toxin"/>
    <property type="match status" value="1"/>
</dbReference>
<name>A0A258FVX6_9CAUL</name>
<reference evidence="1 2" key="1">
    <citation type="submission" date="2017-03" db="EMBL/GenBank/DDBJ databases">
        <title>Lifting the veil on microbial sulfur biogeochemistry in mining wastewaters.</title>
        <authorList>
            <person name="Kantor R.S."/>
            <person name="Colenbrander Nelson T."/>
            <person name="Marshall S."/>
            <person name="Bennett D."/>
            <person name="Apte S."/>
            <person name="Camacho D."/>
            <person name="Thomas B.C."/>
            <person name="Warren L.A."/>
            <person name="Banfield J.F."/>
        </authorList>
    </citation>
    <scope>NUCLEOTIDE SEQUENCE [LARGE SCALE GENOMIC DNA]</scope>
    <source>
        <strain evidence="1">32-69-9</strain>
    </source>
</reference>
<dbReference type="EMBL" id="NCEB01000002">
    <property type="protein sequence ID" value="OYX35902.1"/>
    <property type="molecule type" value="Genomic_DNA"/>
</dbReference>
<evidence type="ECO:0000313" key="2">
    <source>
        <dbReference type="Proteomes" id="UP000215595"/>
    </source>
</evidence>